<accession>A0A5B7EP00</accession>
<name>A0A5B7EP00_PORTR</name>
<evidence type="ECO:0000313" key="2">
    <source>
        <dbReference type="Proteomes" id="UP000324222"/>
    </source>
</evidence>
<reference evidence="1 2" key="1">
    <citation type="submission" date="2019-05" db="EMBL/GenBank/DDBJ databases">
        <title>Another draft genome of Portunus trituberculatus and its Hox gene families provides insights of decapod evolution.</title>
        <authorList>
            <person name="Jeong J.-H."/>
            <person name="Song I."/>
            <person name="Kim S."/>
            <person name="Choi T."/>
            <person name="Kim D."/>
            <person name="Ryu S."/>
            <person name="Kim W."/>
        </authorList>
    </citation>
    <scope>NUCLEOTIDE SEQUENCE [LARGE SCALE GENOMIC DNA]</scope>
    <source>
        <tissue evidence="1">Muscle</tissue>
    </source>
</reference>
<dbReference type="AlphaFoldDB" id="A0A5B7EP00"/>
<proteinExistence type="predicted"/>
<comment type="caution">
    <text evidence="1">The sequence shown here is derived from an EMBL/GenBank/DDBJ whole genome shotgun (WGS) entry which is preliminary data.</text>
</comment>
<gene>
    <name evidence="1" type="ORF">E2C01_027544</name>
</gene>
<evidence type="ECO:0000313" key="1">
    <source>
        <dbReference type="EMBL" id="MPC34164.1"/>
    </source>
</evidence>
<sequence length="116" mass="12731">MARRYGSVSWERRLMQVSLHNAFLSSVYPEETIRELVQWSSFVRNCTKEPHQGASHHTQRLNGQCAPCPGRLPTAVAPDLTMPAEATNSCKTHVVAGSPLRAQHPALGKAAGQCPR</sequence>
<protein>
    <submittedName>
        <fullName evidence="1">Uncharacterized protein</fullName>
    </submittedName>
</protein>
<organism evidence="1 2">
    <name type="scientific">Portunus trituberculatus</name>
    <name type="common">Swimming crab</name>
    <name type="synonym">Neptunus trituberculatus</name>
    <dbReference type="NCBI Taxonomy" id="210409"/>
    <lineage>
        <taxon>Eukaryota</taxon>
        <taxon>Metazoa</taxon>
        <taxon>Ecdysozoa</taxon>
        <taxon>Arthropoda</taxon>
        <taxon>Crustacea</taxon>
        <taxon>Multicrustacea</taxon>
        <taxon>Malacostraca</taxon>
        <taxon>Eumalacostraca</taxon>
        <taxon>Eucarida</taxon>
        <taxon>Decapoda</taxon>
        <taxon>Pleocyemata</taxon>
        <taxon>Brachyura</taxon>
        <taxon>Eubrachyura</taxon>
        <taxon>Portunoidea</taxon>
        <taxon>Portunidae</taxon>
        <taxon>Portuninae</taxon>
        <taxon>Portunus</taxon>
    </lineage>
</organism>
<dbReference type="EMBL" id="VSRR010002999">
    <property type="protein sequence ID" value="MPC34164.1"/>
    <property type="molecule type" value="Genomic_DNA"/>
</dbReference>
<keyword evidence="2" id="KW-1185">Reference proteome</keyword>
<dbReference type="Proteomes" id="UP000324222">
    <property type="component" value="Unassembled WGS sequence"/>
</dbReference>